<dbReference type="Proteomes" id="UP000199114">
    <property type="component" value="Unassembled WGS sequence"/>
</dbReference>
<dbReference type="InterPro" id="IPR036388">
    <property type="entry name" value="WH-like_DNA-bd_sf"/>
</dbReference>
<feature type="compositionally biased region" description="Polar residues" evidence="1">
    <location>
        <begin position="22"/>
        <end position="36"/>
    </location>
</feature>
<proteinExistence type="predicted"/>
<dbReference type="STRING" id="1186196.SAMN04489841_0715"/>
<accession>A0A1H9BDK5</accession>
<keyword evidence="3" id="KW-1185">Reference proteome</keyword>
<dbReference type="Gene3D" id="1.10.10.10">
    <property type="entry name" value="Winged helix-like DNA-binding domain superfamily/Winged helix DNA-binding domain"/>
    <property type="match status" value="1"/>
</dbReference>
<dbReference type="RefSeq" id="WP_139210788.1">
    <property type="nucleotide sequence ID" value="NZ_FOFD01000001.1"/>
</dbReference>
<evidence type="ECO:0000256" key="1">
    <source>
        <dbReference type="SAM" id="MobiDB-lite"/>
    </source>
</evidence>
<organism evidence="2 3">
    <name type="scientific">Natrinema salaciae</name>
    <dbReference type="NCBI Taxonomy" id="1186196"/>
    <lineage>
        <taxon>Archaea</taxon>
        <taxon>Methanobacteriati</taxon>
        <taxon>Methanobacteriota</taxon>
        <taxon>Stenosarchaea group</taxon>
        <taxon>Halobacteria</taxon>
        <taxon>Halobacteriales</taxon>
        <taxon>Natrialbaceae</taxon>
        <taxon>Natrinema</taxon>
    </lineage>
</organism>
<evidence type="ECO:0000313" key="2">
    <source>
        <dbReference type="EMBL" id="SEP87082.1"/>
    </source>
</evidence>
<name>A0A1H9BDK5_9EURY</name>
<gene>
    <name evidence="2" type="ORF">SAMN04489841_0715</name>
</gene>
<feature type="compositionally biased region" description="Basic and acidic residues" evidence="1">
    <location>
        <begin position="1"/>
        <end position="13"/>
    </location>
</feature>
<feature type="region of interest" description="Disordered" evidence="1">
    <location>
        <begin position="1"/>
        <end position="49"/>
    </location>
</feature>
<protein>
    <submittedName>
        <fullName evidence="2">Transcriptional regulator PadR-like family protein</fullName>
    </submittedName>
</protein>
<dbReference type="AlphaFoldDB" id="A0A1H9BDK5"/>
<reference evidence="3" key="1">
    <citation type="submission" date="2016-10" db="EMBL/GenBank/DDBJ databases">
        <authorList>
            <person name="Varghese N."/>
            <person name="Submissions S."/>
        </authorList>
    </citation>
    <scope>NUCLEOTIDE SEQUENCE [LARGE SCALE GENOMIC DNA]</scope>
    <source>
        <strain evidence="3">DSM 25055</strain>
    </source>
</reference>
<dbReference type="EMBL" id="FOFD01000001">
    <property type="protein sequence ID" value="SEP87082.1"/>
    <property type="molecule type" value="Genomic_DNA"/>
</dbReference>
<dbReference type="InterPro" id="IPR036390">
    <property type="entry name" value="WH_DNA-bd_sf"/>
</dbReference>
<evidence type="ECO:0000313" key="3">
    <source>
        <dbReference type="Proteomes" id="UP000199114"/>
    </source>
</evidence>
<dbReference type="SUPFAM" id="SSF46785">
    <property type="entry name" value="Winged helix' DNA-binding domain"/>
    <property type="match status" value="1"/>
</dbReference>
<sequence length="160" mass="17901">MQADNLRDLENPARVDAPPSNQPTEDSGEPTTTRPPSSELRPDGGTDWTDLTAVQRDCLEAVVRLERVDERSHEAEISRELDRTYPDLNHNRLYPTLTVLVGYGLLERRERAADDDRVEYVPTDAGLTLLRQRVERLADTCGLVTLDRSDDTTARGDGDG</sequence>